<dbReference type="PANTHER" id="PTHR43077">
    <property type="entry name" value="TRANSPORT PERMEASE YVFS-RELATED"/>
    <property type="match status" value="1"/>
</dbReference>
<proteinExistence type="predicted"/>
<evidence type="ECO:0000313" key="8">
    <source>
        <dbReference type="Proteomes" id="UP000422764"/>
    </source>
</evidence>
<evidence type="ECO:0000256" key="1">
    <source>
        <dbReference type="ARBA" id="ARBA00004141"/>
    </source>
</evidence>
<feature type="transmembrane region" description="Helical" evidence="5">
    <location>
        <begin position="155"/>
        <end position="178"/>
    </location>
</feature>
<dbReference type="InterPro" id="IPR023908">
    <property type="entry name" value="xxxLxxG_rpt"/>
</dbReference>
<evidence type="ECO:0000256" key="2">
    <source>
        <dbReference type="ARBA" id="ARBA00022692"/>
    </source>
</evidence>
<dbReference type="Gene3D" id="1.10.287.950">
    <property type="entry name" value="Methyl-accepting chemotaxis protein"/>
    <property type="match status" value="1"/>
</dbReference>
<dbReference type="InterPro" id="IPR051328">
    <property type="entry name" value="T7SS_ABC-Transporter"/>
</dbReference>
<dbReference type="AlphaFoldDB" id="A0A6I6F6B3"/>
<evidence type="ECO:0000256" key="4">
    <source>
        <dbReference type="ARBA" id="ARBA00023136"/>
    </source>
</evidence>
<dbReference type="InterPro" id="IPR017501">
    <property type="entry name" value="Phage_infect_YhgE_C"/>
</dbReference>
<feature type="transmembrane region" description="Helical" evidence="5">
    <location>
        <begin position="115"/>
        <end position="135"/>
    </location>
</feature>
<evidence type="ECO:0000256" key="5">
    <source>
        <dbReference type="SAM" id="Phobius"/>
    </source>
</evidence>
<dbReference type="GO" id="GO:0016020">
    <property type="term" value="C:membrane"/>
    <property type="evidence" value="ECO:0007669"/>
    <property type="project" value="UniProtKB-SubCell"/>
</dbReference>
<accession>A0A6I6F6B3</accession>
<organism evidence="7 8">
    <name type="scientific">Clostridium bovifaecis</name>
    <dbReference type="NCBI Taxonomy" id="2184719"/>
    <lineage>
        <taxon>Bacteria</taxon>
        <taxon>Bacillati</taxon>
        <taxon>Bacillota</taxon>
        <taxon>Clostridia</taxon>
        <taxon>Eubacteriales</taxon>
        <taxon>Clostridiaceae</taxon>
        <taxon>Clostridium</taxon>
    </lineage>
</organism>
<dbReference type="Pfam" id="PF12698">
    <property type="entry name" value="ABC2_membrane_3"/>
    <property type="match status" value="1"/>
</dbReference>
<name>A0A6I6F6B3_9CLOT</name>
<feature type="transmembrane region" description="Helical" evidence="5">
    <location>
        <begin position="185"/>
        <end position="208"/>
    </location>
</feature>
<comment type="subcellular location">
    <subcellularLocation>
        <location evidence="1">Membrane</location>
        <topology evidence="1">Multi-pass membrane protein</topology>
    </subcellularLocation>
</comment>
<dbReference type="PANTHER" id="PTHR43077:SF5">
    <property type="entry name" value="PHAGE INFECTION PROTEIN"/>
    <property type="match status" value="1"/>
</dbReference>
<keyword evidence="2 5" id="KW-0812">Transmembrane</keyword>
<evidence type="ECO:0000256" key="3">
    <source>
        <dbReference type="ARBA" id="ARBA00022989"/>
    </source>
</evidence>
<dbReference type="NCBIfam" id="TIGR03057">
    <property type="entry name" value="xxxLxxG_by_4"/>
    <property type="match status" value="2"/>
</dbReference>
<dbReference type="NCBIfam" id="TIGR03062">
    <property type="entry name" value="pip_yhgE_Cterm"/>
    <property type="match status" value="1"/>
</dbReference>
<sequence>MAKGLIASIPELKNGVNQLYDGSNQLASGVNKLGNGSIQLTEGLKELNSKVPELSDGVNKLYDGSKELSTKLGEGSDKLNSKLKVKSEDMGEFVSEPITLNEAPVNKVPNYGTGFTPYFIPLSLWVGALMMFFIITDKVDDELGASPASIVVGKFLSYGFIGVMQAVLASSAVLVLGLKTANMPLFFLFNIFLSFVFIAIIQSLIFLLEDAGRLLSIVLLILQLTSSGGTFPLEVVPKFFKVLNPLMPFTYATGGLREIISGVDYSVLGHDTIILAGTMIVFLTISVLMKGHADKVQEKIRLRKELTA</sequence>
<dbReference type="EMBL" id="CP046522">
    <property type="protein sequence ID" value="QGU96754.1"/>
    <property type="molecule type" value="Genomic_DNA"/>
</dbReference>
<keyword evidence="8" id="KW-1185">Reference proteome</keyword>
<evidence type="ECO:0000313" key="7">
    <source>
        <dbReference type="EMBL" id="QGU96754.1"/>
    </source>
</evidence>
<feature type="domain" description="ABC-2 type transporter transmembrane" evidence="6">
    <location>
        <begin position="86"/>
        <end position="288"/>
    </location>
</feature>
<dbReference type="GO" id="GO:0140359">
    <property type="term" value="F:ABC-type transporter activity"/>
    <property type="evidence" value="ECO:0007669"/>
    <property type="project" value="InterPro"/>
</dbReference>
<dbReference type="InterPro" id="IPR013525">
    <property type="entry name" value="ABC2_TM"/>
</dbReference>
<reference evidence="7 8" key="1">
    <citation type="submission" date="2019-12" db="EMBL/GenBank/DDBJ databases">
        <title>Genome sequenceing of Clostridium bovifaecis.</title>
        <authorList>
            <person name="Yao Y."/>
        </authorList>
    </citation>
    <scope>NUCLEOTIDE SEQUENCE [LARGE SCALE GENOMIC DNA]</scope>
    <source>
        <strain evidence="7 8">BXX</strain>
    </source>
</reference>
<protein>
    <submittedName>
        <fullName evidence="7">DUF3533 domain-containing protein</fullName>
    </submittedName>
</protein>
<keyword evidence="4 5" id="KW-0472">Membrane</keyword>
<evidence type="ECO:0000259" key="6">
    <source>
        <dbReference type="Pfam" id="PF12698"/>
    </source>
</evidence>
<feature type="transmembrane region" description="Helical" evidence="5">
    <location>
        <begin position="272"/>
        <end position="293"/>
    </location>
</feature>
<dbReference type="Proteomes" id="UP000422764">
    <property type="component" value="Chromosome"/>
</dbReference>
<gene>
    <name evidence="7" type="ORF">GOM49_00165</name>
</gene>
<keyword evidence="3 5" id="KW-1133">Transmembrane helix</keyword>